<dbReference type="EMBL" id="CP078018">
    <property type="protein sequence ID" value="QXR29197.1"/>
    <property type="molecule type" value="Genomic_DNA"/>
</dbReference>
<evidence type="ECO:0000313" key="6">
    <source>
        <dbReference type="EMBL" id="QXR29197.1"/>
    </source>
</evidence>
<reference evidence="6" key="2">
    <citation type="submission" date="2021-06" db="EMBL/GenBank/DDBJ databases">
        <authorList>
            <person name="Diorio-Toth L."/>
        </authorList>
    </citation>
    <scope>NUCLEOTIDE SEQUENCE</scope>
    <source>
        <strain evidence="6">AJ_351</strain>
    </source>
</reference>
<name>A0A8F6MN60_ACIJU</name>
<dbReference type="Proteomes" id="UP000279359">
    <property type="component" value="Chromosome"/>
</dbReference>
<evidence type="ECO:0000256" key="1">
    <source>
        <dbReference type="ARBA" id="ARBA00022692"/>
    </source>
</evidence>
<feature type="transmembrane region" description="Helical" evidence="4">
    <location>
        <begin position="236"/>
        <end position="256"/>
    </location>
</feature>
<feature type="transmembrane region" description="Helical" evidence="4">
    <location>
        <begin position="113"/>
        <end position="138"/>
    </location>
</feature>
<dbReference type="GO" id="GO:0022857">
    <property type="term" value="F:transmembrane transporter activity"/>
    <property type="evidence" value="ECO:0007669"/>
    <property type="project" value="InterPro"/>
</dbReference>
<sequence length="298" mass="32336">MQALFISRIVEGFGFLLVTLSAPAYIRQLVPIEQLHAKIGLWSSYMGTGVGLSLLLAPFLIESLGWQSLWLLLALLSLLLCLVIWKWVPKASPVAKNIAITELVTSTLKHPPAWCLAFIFAMYTGQWFTLIGFLPTIYQHNMISLKVAGLLTAMVALSNAIGTSVCGLLLQRGFSSKTLVQFGFSVLLVCAFTFYTMQNQLPFMLQYALVFSFSMFGGLVAATILSQSLHFAVKPIAISATVGLILQVSAISQFLLPPAVAGIVSMTASWFWVGILMASLSAIGIVVTQYLFKAASAQ</sequence>
<gene>
    <name evidence="6" type="ORF">EGT69_000725</name>
</gene>
<keyword evidence="3 4" id="KW-0472">Membrane</keyword>
<dbReference type="CDD" id="cd06174">
    <property type="entry name" value="MFS"/>
    <property type="match status" value="1"/>
</dbReference>
<feature type="transmembrane region" description="Helical" evidence="4">
    <location>
        <begin position="150"/>
        <end position="170"/>
    </location>
</feature>
<evidence type="ECO:0000256" key="4">
    <source>
        <dbReference type="SAM" id="Phobius"/>
    </source>
</evidence>
<dbReference type="Pfam" id="PF07690">
    <property type="entry name" value="MFS_1"/>
    <property type="match status" value="1"/>
</dbReference>
<keyword evidence="2 4" id="KW-1133">Transmembrane helix</keyword>
<protein>
    <submittedName>
        <fullName evidence="6">MFS transporter</fullName>
    </submittedName>
</protein>
<dbReference type="AlphaFoldDB" id="A0A8F6MN60"/>
<keyword evidence="1 4" id="KW-0812">Transmembrane</keyword>
<dbReference type="InterPro" id="IPR020846">
    <property type="entry name" value="MFS_dom"/>
</dbReference>
<reference evidence="6" key="1">
    <citation type="journal article" date="2019" name="Nat. Commun.">
        <title>Spatiotemporal dynamics of multidrug resistant bacteria on intensive care unit surfaces.</title>
        <authorList>
            <person name="D'Souza A.W."/>
            <person name="Potter R.F."/>
            <person name="Wallace M."/>
            <person name="Shupe A."/>
            <person name="Patel S."/>
            <person name="Sun X."/>
            <person name="Gul D."/>
            <person name="Kwon J.H."/>
            <person name="Andleeb S."/>
            <person name="Burnham C.D."/>
            <person name="Dantas G."/>
        </authorList>
    </citation>
    <scope>NUCLEOTIDE SEQUENCE</scope>
    <source>
        <strain evidence="6">AJ_351</strain>
    </source>
</reference>
<organism evidence="6">
    <name type="scientific">Acinetobacter junii</name>
    <dbReference type="NCBI Taxonomy" id="40215"/>
    <lineage>
        <taxon>Bacteria</taxon>
        <taxon>Pseudomonadati</taxon>
        <taxon>Pseudomonadota</taxon>
        <taxon>Gammaproteobacteria</taxon>
        <taxon>Moraxellales</taxon>
        <taxon>Moraxellaceae</taxon>
        <taxon>Acinetobacter</taxon>
    </lineage>
</organism>
<feature type="transmembrane region" description="Helical" evidence="4">
    <location>
        <begin position="268"/>
        <end position="292"/>
    </location>
</feature>
<feature type="transmembrane region" description="Helical" evidence="4">
    <location>
        <begin position="179"/>
        <end position="197"/>
    </location>
</feature>
<accession>A0A8F6MN60</accession>
<feature type="transmembrane region" description="Helical" evidence="4">
    <location>
        <begin position="39"/>
        <end position="61"/>
    </location>
</feature>
<feature type="transmembrane region" description="Helical" evidence="4">
    <location>
        <begin position="67"/>
        <end position="88"/>
    </location>
</feature>
<dbReference type="PROSITE" id="PS50850">
    <property type="entry name" value="MFS"/>
    <property type="match status" value="1"/>
</dbReference>
<evidence type="ECO:0000256" key="2">
    <source>
        <dbReference type="ARBA" id="ARBA00022989"/>
    </source>
</evidence>
<evidence type="ECO:0000256" key="3">
    <source>
        <dbReference type="ARBA" id="ARBA00023136"/>
    </source>
</evidence>
<proteinExistence type="predicted"/>
<feature type="transmembrane region" description="Helical" evidence="4">
    <location>
        <begin position="203"/>
        <end position="224"/>
    </location>
</feature>
<evidence type="ECO:0000259" key="5">
    <source>
        <dbReference type="PROSITE" id="PS50850"/>
    </source>
</evidence>
<feature type="domain" description="Major facilitator superfamily (MFS) profile" evidence="5">
    <location>
        <begin position="1"/>
        <end position="296"/>
    </location>
</feature>
<dbReference type="InterPro" id="IPR011701">
    <property type="entry name" value="MFS"/>
</dbReference>
<feature type="transmembrane region" description="Helical" evidence="4">
    <location>
        <begin position="6"/>
        <end position="27"/>
    </location>
</feature>